<sequence length="339" mass="36082">MSRVNAPYLVFLGNEARPLMAKTGIGIVQWAPEHCVGQCRLSDDAINLGLEDLTPAEAAAKGARSLLIGIANVGGTISPAWRRVLVDALEAGLDVVAGMHERLKSDPELAALAEKKGRRLVDLRDPPEALPIGSGKARSGRRVLTVGTDCAVGKKYTALAIWKELRRRGQHADFCATGQTGVLISGKGFAIDSVVSDFISGAAEYLSPASDPEHWSVIEGQGSIFHPAYAGVSLGLLHGSQPEAIVLCHEAGRERLGFFEDFPVPDLQLAIDRHLEAARLTSPDVRCAGISLNTSRKNETEARQLCEELADRLSVPVIDPIRIGAEPIVDALLSVPAGT</sequence>
<reference evidence="3 4" key="1">
    <citation type="journal article" date="2014" name="Antonie Van Leeuwenhoek">
        <title>Hyphomonas beringensis sp. nov. and Hyphomonas chukchiensis sp. nov., isolated from surface seawater of the Bering Sea and Chukchi Sea.</title>
        <authorList>
            <person name="Li C."/>
            <person name="Lai Q."/>
            <person name="Li G."/>
            <person name="Dong C."/>
            <person name="Wang J."/>
            <person name="Liao Y."/>
            <person name="Shao Z."/>
        </authorList>
    </citation>
    <scope>NUCLEOTIDE SEQUENCE [LARGE SCALE GENOMIC DNA]</scope>
    <source>
        <strain evidence="3 4">MHS-3</strain>
    </source>
</reference>
<evidence type="ECO:0000259" key="2">
    <source>
        <dbReference type="Pfam" id="PF17396"/>
    </source>
</evidence>
<dbReference type="EMBL" id="ARYH01000001">
    <property type="protein sequence ID" value="KCZ86182.1"/>
    <property type="molecule type" value="Genomic_DNA"/>
</dbReference>
<dbReference type="STRING" id="1280949.HAD_10865"/>
<dbReference type="PANTHER" id="PTHR40690">
    <property type="entry name" value="GLL3100 PROTEIN"/>
    <property type="match status" value="1"/>
</dbReference>
<evidence type="ECO:0000313" key="3">
    <source>
        <dbReference type="EMBL" id="KCZ86182.1"/>
    </source>
</evidence>
<keyword evidence="4" id="KW-1185">Reference proteome</keyword>
<comment type="caution">
    <text evidence="3">The sequence shown here is derived from an EMBL/GenBank/DDBJ whole genome shotgun (WGS) entry which is preliminary data.</text>
</comment>
<gene>
    <name evidence="3" type="ORF">HAD_10865</name>
</gene>
<dbReference type="Pfam" id="PF17396">
    <property type="entry name" value="DUF1611_N"/>
    <property type="match status" value="1"/>
</dbReference>
<dbReference type="Gene3D" id="3.40.50.720">
    <property type="entry name" value="NAD(P)-binding Rossmann-like Domain"/>
    <property type="match status" value="1"/>
</dbReference>
<evidence type="ECO:0000259" key="1">
    <source>
        <dbReference type="Pfam" id="PF07755"/>
    </source>
</evidence>
<dbReference type="Proteomes" id="UP000027446">
    <property type="component" value="Unassembled WGS sequence"/>
</dbReference>
<dbReference type="Gene3D" id="3.40.50.300">
    <property type="entry name" value="P-loop containing nucleotide triphosphate hydrolases"/>
    <property type="match status" value="1"/>
</dbReference>
<dbReference type="Pfam" id="PF07755">
    <property type="entry name" value="DUF1611"/>
    <property type="match status" value="1"/>
</dbReference>
<evidence type="ECO:0008006" key="5">
    <source>
        <dbReference type="Google" id="ProtNLM"/>
    </source>
</evidence>
<dbReference type="eggNOG" id="COG3367">
    <property type="taxonomic scope" value="Bacteria"/>
</dbReference>
<dbReference type="InterPro" id="IPR035086">
    <property type="entry name" value="DgcN-like_C"/>
</dbReference>
<dbReference type="InterPro" id="IPR011669">
    <property type="entry name" value="DgcN-like"/>
</dbReference>
<evidence type="ECO:0000313" key="4">
    <source>
        <dbReference type="Proteomes" id="UP000027446"/>
    </source>
</evidence>
<organism evidence="3 4">
    <name type="scientific">Hyphomonas adhaerens MHS-3</name>
    <dbReference type="NCBI Taxonomy" id="1280949"/>
    <lineage>
        <taxon>Bacteria</taxon>
        <taxon>Pseudomonadati</taxon>
        <taxon>Pseudomonadota</taxon>
        <taxon>Alphaproteobacteria</taxon>
        <taxon>Hyphomonadales</taxon>
        <taxon>Hyphomonadaceae</taxon>
        <taxon>Hyphomonas</taxon>
    </lineage>
</organism>
<accession>A0A069E812</accession>
<proteinExistence type="predicted"/>
<dbReference type="InterPro" id="IPR035402">
    <property type="entry name" value="DgcN-like_N"/>
</dbReference>
<dbReference type="InterPro" id="IPR027417">
    <property type="entry name" value="P-loop_NTPase"/>
</dbReference>
<dbReference type="PIRSF" id="PIRSF026760">
    <property type="entry name" value="UCP026760"/>
    <property type="match status" value="1"/>
</dbReference>
<dbReference type="PATRIC" id="fig|1280949.3.peg.2223"/>
<name>A0A069E812_9PROT</name>
<dbReference type="PANTHER" id="PTHR40690:SF1">
    <property type="entry name" value="DUF1611 DOMAIN-CONTAINING PROTEIN"/>
    <property type="match status" value="1"/>
</dbReference>
<dbReference type="SUPFAM" id="SSF52540">
    <property type="entry name" value="P-loop containing nucleoside triphosphate hydrolases"/>
    <property type="match status" value="1"/>
</dbReference>
<dbReference type="RefSeq" id="WP_199285849.1">
    <property type="nucleotide sequence ID" value="NZ_ARYH01000001.1"/>
</dbReference>
<dbReference type="AlphaFoldDB" id="A0A069E812"/>
<protein>
    <recommendedName>
        <fullName evidence="5">EBNA-1 nuclear protein</fullName>
    </recommendedName>
</protein>
<feature type="domain" description="D-glutamate N-acetyltransferase-like C-terminal" evidence="1">
    <location>
        <begin position="132"/>
        <end position="329"/>
    </location>
</feature>
<feature type="domain" description="D-glutamate N-acetyltransferase-like N-terminal" evidence="2">
    <location>
        <begin position="47"/>
        <end position="126"/>
    </location>
</feature>